<evidence type="ECO:0000313" key="3">
    <source>
        <dbReference type="Proteomes" id="UP000693970"/>
    </source>
</evidence>
<feature type="compositionally biased region" description="Low complexity" evidence="1">
    <location>
        <begin position="179"/>
        <end position="189"/>
    </location>
</feature>
<feature type="compositionally biased region" description="Pro residues" evidence="1">
    <location>
        <begin position="169"/>
        <end position="178"/>
    </location>
</feature>
<protein>
    <submittedName>
        <fullName evidence="2">Uncharacterized protein</fullName>
    </submittedName>
</protein>
<dbReference type="EMBL" id="JAGRRH010000018">
    <property type="protein sequence ID" value="KAG7350681.1"/>
    <property type="molecule type" value="Genomic_DNA"/>
</dbReference>
<feature type="region of interest" description="Disordered" evidence="1">
    <location>
        <begin position="156"/>
        <end position="198"/>
    </location>
</feature>
<name>A0A9K3PL11_9STRA</name>
<evidence type="ECO:0000256" key="1">
    <source>
        <dbReference type="SAM" id="MobiDB-lite"/>
    </source>
</evidence>
<proteinExistence type="predicted"/>
<accession>A0A9K3PL11</accession>
<dbReference type="AlphaFoldDB" id="A0A9K3PL11"/>
<dbReference type="Proteomes" id="UP000693970">
    <property type="component" value="Unassembled WGS sequence"/>
</dbReference>
<organism evidence="2 3">
    <name type="scientific">Nitzschia inconspicua</name>
    <dbReference type="NCBI Taxonomy" id="303405"/>
    <lineage>
        <taxon>Eukaryota</taxon>
        <taxon>Sar</taxon>
        <taxon>Stramenopiles</taxon>
        <taxon>Ochrophyta</taxon>
        <taxon>Bacillariophyta</taxon>
        <taxon>Bacillariophyceae</taxon>
        <taxon>Bacillariophycidae</taxon>
        <taxon>Bacillariales</taxon>
        <taxon>Bacillariaceae</taxon>
        <taxon>Nitzschia</taxon>
    </lineage>
</organism>
<reference evidence="2" key="1">
    <citation type="journal article" date="2021" name="Sci. Rep.">
        <title>Diploid genomic architecture of Nitzschia inconspicua, an elite biomass production diatom.</title>
        <authorList>
            <person name="Oliver A."/>
            <person name="Podell S."/>
            <person name="Pinowska A."/>
            <person name="Traller J.C."/>
            <person name="Smith S.R."/>
            <person name="McClure R."/>
            <person name="Beliaev A."/>
            <person name="Bohutskyi P."/>
            <person name="Hill E.A."/>
            <person name="Rabines A."/>
            <person name="Zheng H."/>
            <person name="Allen L.Z."/>
            <person name="Kuo A."/>
            <person name="Grigoriev I.V."/>
            <person name="Allen A.E."/>
            <person name="Hazlebeck D."/>
            <person name="Allen E.E."/>
        </authorList>
    </citation>
    <scope>NUCLEOTIDE SEQUENCE</scope>
    <source>
        <strain evidence="2">Hildebrandi</strain>
    </source>
</reference>
<comment type="caution">
    <text evidence="2">The sequence shown here is derived from an EMBL/GenBank/DDBJ whole genome shotgun (WGS) entry which is preliminary data.</text>
</comment>
<reference evidence="2" key="2">
    <citation type="submission" date="2021-04" db="EMBL/GenBank/DDBJ databases">
        <authorList>
            <person name="Podell S."/>
        </authorList>
    </citation>
    <scope>NUCLEOTIDE SEQUENCE</scope>
    <source>
        <strain evidence="2">Hildebrandi</strain>
    </source>
</reference>
<evidence type="ECO:0000313" key="2">
    <source>
        <dbReference type="EMBL" id="KAG7350681.1"/>
    </source>
</evidence>
<keyword evidence="3" id="KW-1185">Reference proteome</keyword>
<gene>
    <name evidence="2" type="ORF">IV203_010041</name>
</gene>
<sequence>MSDDTSRPLGWQNTAIANTAIANNDNDNNNNNNHAVSVQADTAMQEGGSDHDSDSNNTITSCPLFMEGLPRDFSTNPQLAAIASLLEDTVPEEHIPLEDEQDQTINQTNYQQTIATTANAKKKKFVYKCVGKRYSKAKRRSITNTKFSYHDRTTTTTTTYRRNCSTPTPTTPQTPFPTPIRTTTTATSTSKDGCTSKLSSSSLGEAMLFLNMWKL</sequence>
<dbReference type="OrthoDB" id="48722at2759"/>